<dbReference type="EMBL" id="JAULSO010000002">
    <property type="protein sequence ID" value="KAK3690236.1"/>
    <property type="molecule type" value="Genomic_DNA"/>
</dbReference>
<evidence type="ECO:0000256" key="3">
    <source>
        <dbReference type="ARBA" id="ARBA00022617"/>
    </source>
</evidence>
<dbReference type="GO" id="GO:0004497">
    <property type="term" value="F:monooxygenase activity"/>
    <property type="evidence" value="ECO:0007669"/>
    <property type="project" value="UniProtKB-KW"/>
</dbReference>
<dbReference type="SUPFAM" id="SSF48264">
    <property type="entry name" value="Cytochrome P450"/>
    <property type="match status" value="1"/>
</dbReference>
<dbReference type="PRINTS" id="PR00465">
    <property type="entry name" value="EP450IV"/>
</dbReference>
<sequence>MALISGAALFGIATSLVVYFVATRIAVWKRMRHIPGPPGAGWSMWWIARHQISGKMCKHTLTVGEKYATRPRLRRIWSVHSGYQRSPWYMGFRVDPRKDYVLTAMDNKEHHRIRAHLLLGYSGKGLDNQEAIIDDQLTKFIALIERKYLSDRSGLRPMQMGLAFQLLSNDMTAAVEFGKPFGYVEADSDYLGIIATLESMFLSIQMLAMFPPLLALLSSRLARPFLPQPHDGSSIGQFFGLVQDRVDERYGDGKVRNLDVIQRFVDSGLTRSEVESEAIVHLLGGSDTTAMAIRTAVFYLSCTPHACRALQAEIDAAVAAVNSDVSRPVIADAQAARLPYLQACIKEALRVWPPVLGLMAKCSDKDDVIAGQLVPAGTHVAWNPFGIMHNKAVFGDDAAVFDPQRWLDAEPAKLREMEGVQGLVFAAGTRWECLGKRLAYMELGKILFELFYRYDFSMVNPVEPFHRINQGLMIQEHMDVRITRRE</sequence>
<dbReference type="AlphaFoldDB" id="A0AAE0XD33"/>
<evidence type="ECO:0000256" key="1">
    <source>
        <dbReference type="ARBA" id="ARBA00001971"/>
    </source>
</evidence>
<keyword evidence="8" id="KW-0472">Membrane</keyword>
<keyword evidence="4 7" id="KW-0479">Metal-binding</keyword>
<evidence type="ECO:0000313" key="10">
    <source>
        <dbReference type="Proteomes" id="UP001270362"/>
    </source>
</evidence>
<organism evidence="9 10">
    <name type="scientific">Podospora appendiculata</name>
    <dbReference type="NCBI Taxonomy" id="314037"/>
    <lineage>
        <taxon>Eukaryota</taxon>
        <taxon>Fungi</taxon>
        <taxon>Dikarya</taxon>
        <taxon>Ascomycota</taxon>
        <taxon>Pezizomycotina</taxon>
        <taxon>Sordariomycetes</taxon>
        <taxon>Sordariomycetidae</taxon>
        <taxon>Sordariales</taxon>
        <taxon>Podosporaceae</taxon>
        <taxon>Podospora</taxon>
    </lineage>
</organism>
<feature type="transmembrane region" description="Helical" evidence="8">
    <location>
        <begin position="6"/>
        <end position="27"/>
    </location>
</feature>
<keyword evidence="5 7" id="KW-0408">Iron</keyword>
<gene>
    <name evidence="9" type="ORF">B0T22DRAFT_499713</name>
</gene>
<evidence type="ECO:0000256" key="7">
    <source>
        <dbReference type="PIRSR" id="PIRSR602403-1"/>
    </source>
</evidence>
<evidence type="ECO:0000256" key="6">
    <source>
        <dbReference type="ARBA" id="ARBA00023033"/>
    </source>
</evidence>
<dbReference type="InterPro" id="IPR002403">
    <property type="entry name" value="Cyt_P450_E_grp-IV"/>
</dbReference>
<feature type="binding site" description="axial binding residue" evidence="7">
    <location>
        <position position="433"/>
    </location>
    <ligand>
        <name>heme</name>
        <dbReference type="ChEBI" id="CHEBI:30413"/>
    </ligand>
    <ligandPart>
        <name>Fe</name>
        <dbReference type="ChEBI" id="CHEBI:18248"/>
    </ligandPart>
</feature>
<keyword evidence="6" id="KW-0503">Monooxygenase</keyword>
<comment type="similarity">
    <text evidence="2">Belongs to the cytochrome P450 family.</text>
</comment>
<dbReference type="PRINTS" id="PR00385">
    <property type="entry name" value="P450"/>
</dbReference>
<evidence type="ECO:0000256" key="4">
    <source>
        <dbReference type="ARBA" id="ARBA00022723"/>
    </source>
</evidence>
<dbReference type="GO" id="GO:0020037">
    <property type="term" value="F:heme binding"/>
    <property type="evidence" value="ECO:0007669"/>
    <property type="project" value="InterPro"/>
</dbReference>
<proteinExistence type="inferred from homology"/>
<keyword evidence="3 7" id="KW-0349">Heme</keyword>
<keyword evidence="8" id="KW-1133">Transmembrane helix</keyword>
<reference evidence="9" key="2">
    <citation type="submission" date="2023-06" db="EMBL/GenBank/DDBJ databases">
        <authorList>
            <consortium name="Lawrence Berkeley National Laboratory"/>
            <person name="Haridas S."/>
            <person name="Hensen N."/>
            <person name="Bonometti L."/>
            <person name="Westerberg I."/>
            <person name="Brannstrom I.O."/>
            <person name="Guillou S."/>
            <person name="Cros-Aarteil S."/>
            <person name="Calhoun S."/>
            <person name="Kuo A."/>
            <person name="Mondo S."/>
            <person name="Pangilinan J."/>
            <person name="Riley R."/>
            <person name="Labutti K."/>
            <person name="Andreopoulos B."/>
            <person name="Lipzen A."/>
            <person name="Chen C."/>
            <person name="Yanf M."/>
            <person name="Daum C."/>
            <person name="Ng V."/>
            <person name="Clum A."/>
            <person name="Steindorff A."/>
            <person name="Ohm R."/>
            <person name="Martin F."/>
            <person name="Silar P."/>
            <person name="Natvig D."/>
            <person name="Lalanne C."/>
            <person name="Gautier V."/>
            <person name="Ament-Velasquez S.L."/>
            <person name="Kruys A."/>
            <person name="Hutchinson M.I."/>
            <person name="Powell A.J."/>
            <person name="Barry K."/>
            <person name="Miller A.N."/>
            <person name="Grigoriev I.V."/>
            <person name="Debuchy R."/>
            <person name="Gladieux P."/>
            <person name="Thoren M.H."/>
            <person name="Johannesson H."/>
        </authorList>
    </citation>
    <scope>NUCLEOTIDE SEQUENCE</scope>
    <source>
        <strain evidence="9">CBS 314.62</strain>
    </source>
</reference>
<dbReference type="Pfam" id="PF00067">
    <property type="entry name" value="p450"/>
    <property type="match status" value="1"/>
</dbReference>
<keyword evidence="10" id="KW-1185">Reference proteome</keyword>
<accession>A0AAE0XD33</accession>
<dbReference type="InterPro" id="IPR001128">
    <property type="entry name" value="Cyt_P450"/>
</dbReference>
<keyword evidence="6" id="KW-0560">Oxidoreductase</keyword>
<comment type="caution">
    <text evidence="9">The sequence shown here is derived from an EMBL/GenBank/DDBJ whole genome shotgun (WGS) entry which is preliminary data.</text>
</comment>
<protein>
    <submittedName>
        <fullName evidence="9">Benzoate 4-monooxygenase cytochrome P450</fullName>
    </submittedName>
</protein>
<dbReference type="GO" id="GO:0016705">
    <property type="term" value="F:oxidoreductase activity, acting on paired donors, with incorporation or reduction of molecular oxygen"/>
    <property type="evidence" value="ECO:0007669"/>
    <property type="project" value="InterPro"/>
</dbReference>
<reference evidence="9" key="1">
    <citation type="journal article" date="2023" name="Mol. Phylogenet. Evol.">
        <title>Genome-scale phylogeny and comparative genomics of the fungal order Sordariales.</title>
        <authorList>
            <person name="Hensen N."/>
            <person name="Bonometti L."/>
            <person name="Westerberg I."/>
            <person name="Brannstrom I.O."/>
            <person name="Guillou S."/>
            <person name="Cros-Aarteil S."/>
            <person name="Calhoun S."/>
            <person name="Haridas S."/>
            <person name="Kuo A."/>
            <person name="Mondo S."/>
            <person name="Pangilinan J."/>
            <person name="Riley R."/>
            <person name="LaButti K."/>
            <person name="Andreopoulos B."/>
            <person name="Lipzen A."/>
            <person name="Chen C."/>
            <person name="Yan M."/>
            <person name="Daum C."/>
            <person name="Ng V."/>
            <person name="Clum A."/>
            <person name="Steindorff A."/>
            <person name="Ohm R.A."/>
            <person name="Martin F."/>
            <person name="Silar P."/>
            <person name="Natvig D.O."/>
            <person name="Lalanne C."/>
            <person name="Gautier V."/>
            <person name="Ament-Velasquez S.L."/>
            <person name="Kruys A."/>
            <person name="Hutchinson M.I."/>
            <person name="Powell A.J."/>
            <person name="Barry K."/>
            <person name="Miller A.N."/>
            <person name="Grigoriev I.V."/>
            <person name="Debuchy R."/>
            <person name="Gladieux P."/>
            <person name="Hiltunen Thoren M."/>
            <person name="Johannesson H."/>
        </authorList>
    </citation>
    <scope>NUCLEOTIDE SEQUENCE</scope>
    <source>
        <strain evidence="9">CBS 314.62</strain>
    </source>
</reference>
<dbReference type="InterPro" id="IPR036396">
    <property type="entry name" value="Cyt_P450_sf"/>
</dbReference>
<name>A0AAE0XD33_9PEZI</name>
<comment type="cofactor">
    <cofactor evidence="1 7">
        <name>heme</name>
        <dbReference type="ChEBI" id="CHEBI:30413"/>
    </cofactor>
</comment>
<dbReference type="Proteomes" id="UP001270362">
    <property type="component" value="Unassembled WGS sequence"/>
</dbReference>
<dbReference type="PANTHER" id="PTHR24305:SF168">
    <property type="entry name" value="P450, PUTATIVE (EUROFUNG)-RELATED"/>
    <property type="match status" value="1"/>
</dbReference>
<evidence type="ECO:0000256" key="5">
    <source>
        <dbReference type="ARBA" id="ARBA00023004"/>
    </source>
</evidence>
<dbReference type="GO" id="GO:0005506">
    <property type="term" value="F:iron ion binding"/>
    <property type="evidence" value="ECO:0007669"/>
    <property type="project" value="InterPro"/>
</dbReference>
<keyword evidence="8" id="KW-0812">Transmembrane</keyword>
<evidence type="ECO:0000256" key="8">
    <source>
        <dbReference type="SAM" id="Phobius"/>
    </source>
</evidence>
<dbReference type="PANTHER" id="PTHR24305">
    <property type="entry name" value="CYTOCHROME P450"/>
    <property type="match status" value="1"/>
</dbReference>
<evidence type="ECO:0000256" key="2">
    <source>
        <dbReference type="ARBA" id="ARBA00010617"/>
    </source>
</evidence>
<dbReference type="Gene3D" id="1.10.630.10">
    <property type="entry name" value="Cytochrome P450"/>
    <property type="match status" value="1"/>
</dbReference>
<evidence type="ECO:0000313" key="9">
    <source>
        <dbReference type="EMBL" id="KAK3690236.1"/>
    </source>
</evidence>
<dbReference type="InterPro" id="IPR050121">
    <property type="entry name" value="Cytochrome_P450_monoxygenase"/>
</dbReference>